<dbReference type="EMBL" id="FLQU01000417">
    <property type="protein sequence ID" value="SBS85398.1"/>
    <property type="molecule type" value="Genomic_DNA"/>
</dbReference>
<feature type="coiled-coil region" evidence="1">
    <location>
        <begin position="411"/>
        <end position="449"/>
    </location>
</feature>
<sequence>MTEAEKIKVEKPDFDAYNEKLGSISESIDEIKKKIDNLQKEIKVASKGKEEYNKKKKDIVTRIDSFQQGIDKLENERREILDDIEKRQKYKKEMRVNAQNIKKQIGFENEADIEKKIREIENKLMTSTISIKEEKLLINQIQALNKNKPLLSSYSKIENEASKYDDEAIVPLKSKMDSIREQINKLRNEKKNERNKLKELQNSYQEKNNKLNELNNLRDNYSKKMNQYFMERRSITVEMEEKKQKYRSYKMSLLQAKQQKLKEDRERKNLEIEKETLEKELEDIDLLPYREELALIENMLVYLKKIQEEVKVEEAKKLQNSNVKKANGEVGNTVDCADAAVGAVGAVSADSGGASTKNDNNTNTKGKNENKKTKSKKEKQKLFKLDMNILCYFVTAGINPPVSFDEVDSCIQKLYEKRDMYEQKRDESVKNVETRRADLTGKIKEIEEKLSAFKQPEQNKGVKATKTKA</sequence>
<feature type="region of interest" description="Disordered" evidence="2">
    <location>
        <begin position="348"/>
        <end position="378"/>
    </location>
</feature>
<keyword evidence="1" id="KW-0175">Coiled coil</keyword>
<dbReference type="PANTHER" id="PTHR31027:SF2">
    <property type="entry name" value="LEBERCILIN DOMAIN-CONTAINING PROTEIN"/>
    <property type="match status" value="1"/>
</dbReference>
<feature type="coiled-coil region" evidence="1">
    <location>
        <begin position="169"/>
        <end position="287"/>
    </location>
</feature>
<dbReference type="GO" id="GO:1990904">
    <property type="term" value="C:ribonucleoprotein complex"/>
    <property type="evidence" value="ECO:0007669"/>
    <property type="project" value="TreeGrafter"/>
</dbReference>
<evidence type="ECO:0000256" key="1">
    <source>
        <dbReference type="SAM" id="Coils"/>
    </source>
</evidence>
<dbReference type="EMBL" id="FLQV01001245">
    <property type="protein sequence ID" value="SBS99336.1"/>
    <property type="molecule type" value="Genomic_DNA"/>
</dbReference>
<organism evidence="4 5">
    <name type="scientific">Plasmodium ovale curtisi</name>
    <dbReference type="NCBI Taxonomy" id="864141"/>
    <lineage>
        <taxon>Eukaryota</taxon>
        <taxon>Sar</taxon>
        <taxon>Alveolata</taxon>
        <taxon>Apicomplexa</taxon>
        <taxon>Aconoidasida</taxon>
        <taxon>Haemosporida</taxon>
        <taxon>Plasmodiidae</taxon>
        <taxon>Plasmodium</taxon>
        <taxon>Plasmodium (Plasmodium)</taxon>
    </lineage>
</organism>
<feature type="compositionally biased region" description="Low complexity" evidence="2">
    <location>
        <begin position="348"/>
        <end position="365"/>
    </location>
</feature>
<dbReference type="PANTHER" id="PTHR31027">
    <property type="entry name" value="NUCLEAR SEGREGATION PROTEIN BFR1"/>
    <property type="match status" value="1"/>
</dbReference>
<dbReference type="VEuPathDB" id="PlasmoDB:PocGH01_11039700"/>
<dbReference type="InterPro" id="IPR039604">
    <property type="entry name" value="Bfr1"/>
</dbReference>
<dbReference type="GO" id="GO:0042175">
    <property type="term" value="C:nuclear outer membrane-endoplasmic reticulum membrane network"/>
    <property type="evidence" value="ECO:0007669"/>
    <property type="project" value="TreeGrafter"/>
</dbReference>
<gene>
    <name evidence="4" type="ORF">POVCU1_052160</name>
    <name evidence="3" type="ORF">POVCU2_0031270</name>
</gene>
<name>A0A1A8X414_PLAOA</name>
<dbReference type="Proteomes" id="UP000078560">
    <property type="component" value="Unassembled WGS sequence"/>
</dbReference>
<evidence type="ECO:0000313" key="5">
    <source>
        <dbReference type="Proteomes" id="UP000078546"/>
    </source>
</evidence>
<dbReference type="GO" id="GO:0003729">
    <property type="term" value="F:mRNA binding"/>
    <property type="evidence" value="ECO:0007669"/>
    <property type="project" value="TreeGrafter"/>
</dbReference>
<dbReference type="GO" id="GO:0008298">
    <property type="term" value="P:intracellular mRNA localization"/>
    <property type="evidence" value="ECO:0007669"/>
    <property type="project" value="TreeGrafter"/>
</dbReference>
<evidence type="ECO:0000313" key="6">
    <source>
        <dbReference type="Proteomes" id="UP000078560"/>
    </source>
</evidence>
<dbReference type="AlphaFoldDB" id="A0A1A8X414"/>
<evidence type="ECO:0000313" key="4">
    <source>
        <dbReference type="EMBL" id="SBS99336.1"/>
    </source>
</evidence>
<evidence type="ECO:0000313" key="3">
    <source>
        <dbReference type="EMBL" id="SBS85398.1"/>
    </source>
</evidence>
<dbReference type="Proteomes" id="UP000078546">
    <property type="component" value="Unassembled WGS sequence"/>
</dbReference>
<reference evidence="5 6" key="1">
    <citation type="submission" date="2016-05" db="EMBL/GenBank/DDBJ databases">
        <authorList>
            <person name="Naeem Raeece"/>
        </authorList>
    </citation>
    <scope>NUCLEOTIDE SEQUENCE [LARGE SCALE GENOMIC DNA]</scope>
</reference>
<protein>
    <submittedName>
        <fullName evidence="4">Uncharacterized protein</fullName>
    </submittedName>
</protein>
<evidence type="ECO:0000256" key="2">
    <source>
        <dbReference type="SAM" id="MobiDB-lite"/>
    </source>
</evidence>
<accession>A0A1A8X414</accession>
<dbReference type="GO" id="GO:0005783">
    <property type="term" value="C:endoplasmic reticulum"/>
    <property type="evidence" value="ECO:0007669"/>
    <property type="project" value="TreeGrafter"/>
</dbReference>
<reference evidence="4" key="2">
    <citation type="submission" date="2016-05" db="EMBL/GenBank/DDBJ databases">
        <authorList>
            <person name="Lavstsen T."/>
            <person name="Jespersen J.S."/>
        </authorList>
    </citation>
    <scope>NUCLEOTIDE SEQUENCE [LARGE SCALE GENOMIC DNA]</scope>
</reference>
<proteinExistence type="predicted"/>
<feature type="coiled-coil region" evidence="1">
    <location>
        <begin position="21"/>
        <end position="93"/>
    </location>
</feature>